<keyword evidence="1" id="KW-0808">Transferase</keyword>
<dbReference type="InterPro" id="IPR050267">
    <property type="entry name" value="Anti-sigma-factor_SerPK"/>
</dbReference>
<dbReference type="OrthoDB" id="2595312at2"/>
<dbReference type="AlphaFoldDB" id="A0A559K7H1"/>
<sequence length="304" mass="34412">MKTFLQKLFGLGGHDTNVQSQELPPPPSMRSLREHQRESAIEWVASRMRQLLQTECREAGALTDDEKKYLIYLASCLIEWVEKDLDVYLSIKEMPLSDKHHKYLLKVYEEVKEEIRHCFPPGNTEPMEQHEDEAVWRVYRDVLHAVTQKKFLLIREGEVSSFRQGDIICEAIIKERSDIPRARDLAKLSLLELGVSASSIMSHLLLISEAITNVLKHANEGKLTIVDAKTSLHVLVEDTGPGFPLKILPYTTLMAGYSTKKSLGQGFTLMMKMAEQVLLSTSSRGSTLILVFHGKEGAKHESIV</sequence>
<dbReference type="GO" id="GO:0004674">
    <property type="term" value="F:protein serine/threonine kinase activity"/>
    <property type="evidence" value="ECO:0007669"/>
    <property type="project" value="UniProtKB-KW"/>
</dbReference>
<comment type="caution">
    <text evidence="4">The sequence shown here is derived from an EMBL/GenBank/DDBJ whole genome shotgun (WGS) entry which is preliminary data.</text>
</comment>
<keyword evidence="5" id="KW-1185">Reference proteome</keyword>
<dbReference type="SUPFAM" id="SSF55874">
    <property type="entry name" value="ATPase domain of HSP90 chaperone/DNA topoisomerase II/histidine kinase"/>
    <property type="match status" value="1"/>
</dbReference>
<protein>
    <submittedName>
        <fullName evidence="4">ATP-binding protein</fullName>
    </submittedName>
</protein>
<accession>A0A559K7H1</accession>
<dbReference type="Pfam" id="PF13581">
    <property type="entry name" value="HATPase_c_2"/>
    <property type="match status" value="1"/>
</dbReference>
<dbReference type="RefSeq" id="WP_144850562.1">
    <property type="nucleotide sequence ID" value="NZ_VNJI01000028.1"/>
</dbReference>
<dbReference type="Gene3D" id="3.30.565.10">
    <property type="entry name" value="Histidine kinase-like ATPase, C-terminal domain"/>
    <property type="match status" value="1"/>
</dbReference>
<organism evidence="4 5">
    <name type="scientific">Paenibacillus cremeus</name>
    <dbReference type="NCBI Taxonomy" id="2163881"/>
    <lineage>
        <taxon>Bacteria</taxon>
        <taxon>Bacillati</taxon>
        <taxon>Bacillota</taxon>
        <taxon>Bacilli</taxon>
        <taxon>Bacillales</taxon>
        <taxon>Paenibacillaceae</taxon>
        <taxon>Paenibacillus</taxon>
    </lineage>
</organism>
<gene>
    <name evidence="4" type="ORF">FPZ49_20995</name>
</gene>
<evidence type="ECO:0000259" key="3">
    <source>
        <dbReference type="Pfam" id="PF13581"/>
    </source>
</evidence>
<feature type="domain" description="Histidine kinase/HSP90-like ATPase" evidence="3">
    <location>
        <begin position="180"/>
        <end position="291"/>
    </location>
</feature>
<evidence type="ECO:0000256" key="1">
    <source>
        <dbReference type="ARBA" id="ARBA00022527"/>
    </source>
</evidence>
<evidence type="ECO:0000313" key="4">
    <source>
        <dbReference type="EMBL" id="TVY08076.1"/>
    </source>
</evidence>
<reference evidence="4 5" key="1">
    <citation type="submission" date="2019-07" db="EMBL/GenBank/DDBJ databases">
        <authorList>
            <person name="Kim J."/>
        </authorList>
    </citation>
    <scope>NUCLEOTIDE SEQUENCE [LARGE SCALE GENOMIC DNA]</scope>
    <source>
        <strain evidence="4 5">JC52</strain>
    </source>
</reference>
<evidence type="ECO:0000313" key="5">
    <source>
        <dbReference type="Proteomes" id="UP000317036"/>
    </source>
</evidence>
<keyword evidence="4" id="KW-0067">ATP-binding</keyword>
<dbReference type="PANTHER" id="PTHR35526">
    <property type="entry name" value="ANTI-SIGMA-F FACTOR RSBW-RELATED"/>
    <property type="match status" value="1"/>
</dbReference>
<keyword evidence="1" id="KW-0418">Kinase</keyword>
<dbReference type="PANTHER" id="PTHR35526:SF3">
    <property type="entry name" value="ANTI-SIGMA-F FACTOR RSBW"/>
    <property type="match status" value="1"/>
</dbReference>
<dbReference type="CDD" id="cd16936">
    <property type="entry name" value="HATPase_RsbW-like"/>
    <property type="match status" value="1"/>
</dbReference>
<name>A0A559K7H1_9BACL</name>
<evidence type="ECO:0000256" key="2">
    <source>
        <dbReference type="SAM" id="MobiDB-lite"/>
    </source>
</evidence>
<proteinExistence type="predicted"/>
<dbReference type="InterPro" id="IPR003594">
    <property type="entry name" value="HATPase_dom"/>
</dbReference>
<feature type="region of interest" description="Disordered" evidence="2">
    <location>
        <begin position="12"/>
        <end position="31"/>
    </location>
</feature>
<dbReference type="Proteomes" id="UP000317036">
    <property type="component" value="Unassembled WGS sequence"/>
</dbReference>
<dbReference type="EMBL" id="VNJI01000028">
    <property type="protein sequence ID" value="TVY08076.1"/>
    <property type="molecule type" value="Genomic_DNA"/>
</dbReference>
<dbReference type="InterPro" id="IPR036890">
    <property type="entry name" value="HATPase_C_sf"/>
</dbReference>
<keyword evidence="4" id="KW-0547">Nucleotide-binding</keyword>
<keyword evidence="1" id="KW-0723">Serine/threonine-protein kinase</keyword>
<dbReference type="GO" id="GO:0005524">
    <property type="term" value="F:ATP binding"/>
    <property type="evidence" value="ECO:0007669"/>
    <property type="project" value="UniProtKB-KW"/>
</dbReference>